<evidence type="ECO:0000256" key="1">
    <source>
        <dbReference type="SAM" id="Phobius"/>
    </source>
</evidence>
<organism evidence="2 3">
    <name type="scientific">Tetrahymena thermophila (strain SB210)</name>
    <dbReference type="NCBI Taxonomy" id="312017"/>
    <lineage>
        <taxon>Eukaryota</taxon>
        <taxon>Sar</taxon>
        <taxon>Alveolata</taxon>
        <taxon>Ciliophora</taxon>
        <taxon>Intramacronucleata</taxon>
        <taxon>Oligohymenophorea</taxon>
        <taxon>Hymenostomatida</taxon>
        <taxon>Tetrahymenina</taxon>
        <taxon>Tetrahymenidae</taxon>
        <taxon>Tetrahymena</taxon>
    </lineage>
</organism>
<keyword evidence="1" id="KW-1133">Transmembrane helix</keyword>
<gene>
    <name evidence="2" type="ORF">TTHERM_000600548</name>
</gene>
<accession>W7XGI3</accession>
<dbReference type="GeneID" id="24439792"/>
<keyword evidence="3" id="KW-1185">Reference proteome</keyword>
<name>W7XGI3_TETTS</name>
<dbReference type="KEGG" id="tet:TTHERM_000600548"/>
<feature type="transmembrane region" description="Helical" evidence="1">
    <location>
        <begin position="98"/>
        <end position="121"/>
    </location>
</feature>
<sequence>MRFSSYLQGENQADFKLQKQLLCQECKKNWKRRKEENQTKFFNFYHLIKLQIDRYLYLLNKITQLRVLTFFQIISARKRNFSFFQLMFSKITDTQCQILFTLTQIIQIVLNFVFKYIFAYFKAFLCKRSKIHIFANDLKIFQVQQKNCAQSSYEMIIQNFGSQQCKLHKNLTYSAQNNFDKYLTVVGQHIQIFNTQNIIKQENQIQMGQILL</sequence>
<dbReference type="EMBL" id="GG662620">
    <property type="protein sequence ID" value="EWS73256.1"/>
    <property type="molecule type" value="Genomic_DNA"/>
</dbReference>
<evidence type="ECO:0000313" key="3">
    <source>
        <dbReference type="Proteomes" id="UP000009168"/>
    </source>
</evidence>
<dbReference type="InParanoid" id="W7XGI3"/>
<evidence type="ECO:0000313" key="2">
    <source>
        <dbReference type="EMBL" id="EWS73256.1"/>
    </source>
</evidence>
<dbReference type="RefSeq" id="XP_012654220.1">
    <property type="nucleotide sequence ID" value="XM_012798766.1"/>
</dbReference>
<keyword evidence="1" id="KW-0472">Membrane</keyword>
<reference evidence="3" key="1">
    <citation type="journal article" date="2006" name="PLoS Biol.">
        <title>Macronuclear genome sequence of the ciliate Tetrahymena thermophila, a model eukaryote.</title>
        <authorList>
            <person name="Eisen J.A."/>
            <person name="Coyne R.S."/>
            <person name="Wu M."/>
            <person name="Wu D."/>
            <person name="Thiagarajan M."/>
            <person name="Wortman J.R."/>
            <person name="Badger J.H."/>
            <person name="Ren Q."/>
            <person name="Amedeo P."/>
            <person name="Jones K.M."/>
            <person name="Tallon L.J."/>
            <person name="Delcher A.L."/>
            <person name="Salzberg S.L."/>
            <person name="Silva J.C."/>
            <person name="Haas B.J."/>
            <person name="Majoros W.H."/>
            <person name="Farzad M."/>
            <person name="Carlton J.M."/>
            <person name="Smith R.K. Jr."/>
            <person name="Garg J."/>
            <person name="Pearlman R.E."/>
            <person name="Karrer K.M."/>
            <person name="Sun L."/>
            <person name="Manning G."/>
            <person name="Elde N.C."/>
            <person name="Turkewitz A.P."/>
            <person name="Asai D.J."/>
            <person name="Wilkes D.E."/>
            <person name="Wang Y."/>
            <person name="Cai H."/>
            <person name="Collins K."/>
            <person name="Stewart B.A."/>
            <person name="Lee S.R."/>
            <person name="Wilamowska K."/>
            <person name="Weinberg Z."/>
            <person name="Ruzzo W.L."/>
            <person name="Wloga D."/>
            <person name="Gaertig J."/>
            <person name="Frankel J."/>
            <person name="Tsao C.-C."/>
            <person name="Gorovsky M.A."/>
            <person name="Keeling P.J."/>
            <person name="Waller R.F."/>
            <person name="Patron N.J."/>
            <person name="Cherry J.M."/>
            <person name="Stover N.A."/>
            <person name="Krieger C.J."/>
            <person name="del Toro C."/>
            <person name="Ryder H.F."/>
            <person name="Williamson S.C."/>
            <person name="Barbeau R.A."/>
            <person name="Hamilton E.P."/>
            <person name="Orias E."/>
        </authorList>
    </citation>
    <scope>NUCLEOTIDE SEQUENCE [LARGE SCALE GENOMIC DNA]</scope>
    <source>
        <strain evidence="3">SB210</strain>
    </source>
</reference>
<keyword evidence="1 2" id="KW-0812">Transmembrane</keyword>
<dbReference type="Proteomes" id="UP000009168">
    <property type="component" value="Unassembled WGS sequence"/>
</dbReference>
<proteinExistence type="predicted"/>
<protein>
    <submittedName>
        <fullName evidence="2">Transmembrane protein, putative</fullName>
    </submittedName>
</protein>
<dbReference type="AlphaFoldDB" id="W7XGI3"/>